<sequence length="38" mass="4254">MTVLNLNIPTLFPVGADQDRAGFRVYVENLDFKKVSKG</sequence>
<dbReference type="STRING" id="321763.SAMN04488692_12131"/>
<name>A0A1G9RBV8_9FIRM</name>
<gene>
    <name evidence="1" type="ORF">SAMN04488692_12131</name>
</gene>
<dbReference type="Proteomes" id="UP000199476">
    <property type="component" value="Unassembled WGS sequence"/>
</dbReference>
<keyword evidence="2" id="KW-1185">Reference proteome</keyword>
<dbReference type="EMBL" id="FNGO01000021">
    <property type="protein sequence ID" value="SDM20714.1"/>
    <property type="molecule type" value="Genomic_DNA"/>
</dbReference>
<organism evidence="1 2">
    <name type="scientific">Halarsenatibacter silvermanii</name>
    <dbReference type="NCBI Taxonomy" id="321763"/>
    <lineage>
        <taxon>Bacteria</taxon>
        <taxon>Bacillati</taxon>
        <taxon>Bacillota</taxon>
        <taxon>Clostridia</taxon>
        <taxon>Halanaerobiales</taxon>
        <taxon>Halarsenatibacteraceae</taxon>
        <taxon>Halarsenatibacter</taxon>
    </lineage>
</organism>
<dbReference type="AlphaFoldDB" id="A0A1G9RBV8"/>
<protein>
    <submittedName>
        <fullName evidence="1">Uncharacterized protein</fullName>
    </submittedName>
</protein>
<reference evidence="1 2" key="1">
    <citation type="submission" date="2016-10" db="EMBL/GenBank/DDBJ databases">
        <authorList>
            <person name="de Groot N.N."/>
        </authorList>
    </citation>
    <scope>NUCLEOTIDE SEQUENCE [LARGE SCALE GENOMIC DNA]</scope>
    <source>
        <strain evidence="1 2">SLAS-1</strain>
    </source>
</reference>
<evidence type="ECO:0000313" key="2">
    <source>
        <dbReference type="Proteomes" id="UP000199476"/>
    </source>
</evidence>
<proteinExistence type="predicted"/>
<evidence type="ECO:0000313" key="1">
    <source>
        <dbReference type="EMBL" id="SDM20714.1"/>
    </source>
</evidence>
<accession>A0A1G9RBV8</accession>